<dbReference type="CDD" id="cd17489">
    <property type="entry name" value="MFS_YfcJ_like"/>
    <property type="match status" value="1"/>
</dbReference>
<evidence type="ECO:0000256" key="1">
    <source>
        <dbReference type="ARBA" id="ARBA00022692"/>
    </source>
</evidence>
<keyword evidence="1 4" id="KW-0812">Transmembrane</keyword>
<dbReference type="AlphaFoldDB" id="A0A6G1U3Y6"/>
<dbReference type="GO" id="GO:0022857">
    <property type="term" value="F:transmembrane transporter activity"/>
    <property type="evidence" value="ECO:0007669"/>
    <property type="project" value="InterPro"/>
</dbReference>
<feature type="transmembrane region" description="Helical" evidence="4">
    <location>
        <begin position="305"/>
        <end position="327"/>
    </location>
</feature>
<evidence type="ECO:0000259" key="5">
    <source>
        <dbReference type="PROSITE" id="PS50850"/>
    </source>
</evidence>
<protein>
    <submittedName>
        <fullName evidence="6">MFS transporter</fullName>
    </submittedName>
</protein>
<feature type="transmembrane region" description="Helical" evidence="4">
    <location>
        <begin position="212"/>
        <end position="235"/>
    </location>
</feature>
<dbReference type="SUPFAM" id="SSF103473">
    <property type="entry name" value="MFS general substrate transporter"/>
    <property type="match status" value="1"/>
</dbReference>
<feature type="transmembrane region" description="Helical" evidence="4">
    <location>
        <begin position="241"/>
        <end position="260"/>
    </location>
</feature>
<dbReference type="RefSeq" id="WP_153126107.1">
    <property type="nucleotide sequence ID" value="NZ_VZCB01000101.1"/>
</dbReference>
<reference evidence="6 7" key="1">
    <citation type="submission" date="2019-09" db="EMBL/GenBank/DDBJ databases">
        <title>Distinct polysaccharide growth profiles of human intestinal Prevotella copri isolates.</title>
        <authorList>
            <person name="Fehlner-Peach H."/>
            <person name="Magnabosco C."/>
            <person name="Raghavan V."/>
            <person name="Scher J.U."/>
            <person name="Tett A."/>
            <person name="Cox L.M."/>
            <person name="Gottsegen C."/>
            <person name="Watters A."/>
            <person name="Wiltshire- Gordon J.D."/>
            <person name="Segata N."/>
            <person name="Bonneau R."/>
            <person name="Littman D.R."/>
        </authorList>
    </citation>
    <scope>NUCLEOTIDE SEQUENCE [LARGE SCALE GENOMIC DNA]</scope>
    <source>
        <strain evidence="7">iA622</strain>
    </source>
</reference>
<feature type="transmembrane region" description="Helical" evidence="4">
    <location>
        <begin position="139"/>
        <end position="161"/>
    </location>
</feature>
<accession>A0A6G1U3Y6</accession>
<name>A0A6G1U3Y6_9BACT</name>
<feature type="domain" description="Major facilitator superfamily (MFS) profile" evidence="5">
    <location>
        <begin position="13"/>
        <end position="389"/>
    </location>
</feature>
<evidence type="ECO:0000313" key="7">
    <source>
        <dbReference type="Proteomes" id="UP000480425"/>
    </source>
</evidence>
<dbReference type="InterPro" id="IPR052714">
    <property type="entry name" value="MFS_Exporter"/>
</dbReference>
<keyword evidence="3 4" id="KW-0472">Membrane</keyword>
<dbReference type="InterPro" id="IPR020846">
    <property type="entry name" value="MFS_dom"/>
</dbReference>
<dbReference type="InterPro" id="IPR036259">
    <property type="entry name" value="MFS_trans_sf"/>
</dbReference>
<dbReference type="Pfam" id="PF07690">
    <property type="entry name" value="MFS_1"/>
    <property type="match status" value="2"/>
</dbReference>
<feature type="transmembrane region" description="Helical" evidence="4">
    <location>
        <begin position="80"/>
        <end position="106"/>
    </location>
</feature>
<gene>
    <name evidence="6" type="ORF">F7D73_15325</name>
</gene>
<proteinExistence type="predicted"/>
<sequence length="396" mass="43409">MQQEMKEKLWNANYVKVMTTNFLLYFAFYLLTPLLPLYLSETFGITKDVIGIVLSGYTVAALIVRPFSGYVVDGFSRKKVLMICLTAFAIFFAGYIAASTILMFAICRTLHGGPFGAVTVANSTCAIDVLPASRRNEGIGLYGLSNNFAMAIAPSVGIYLHNMVGSYMVLFWIAFIVAIASVVIAGTVHLPEKEIVKNKEKLSLDRFFLTRAWLLAINICMFGFCWGVLSNYLAIYSKEELGITGGTGTYFAILSMGLFLSRLQGRKALSKGKLTQNAAEGMLISLVGFIIFVAIKHPVAYYLSAALIGLGNGHLYPAFLNMFINVARHDQRGTANSSILTGWDLGFGIGCLLGGVVAEHFSYNGTFWMVAIENAAAVVLFFAASKSFFEKRRRVE</sequence>
<dbReference type="PANTHER" id="PTHR23531">
    <property type="entry name" value="QUINOLENE RESISTANCE PROTEIN NORA"/>
    <property type="match status" value="1"/>
</dbReference>
<feature type="transmembrane region" description="Helical" evidence="4">
    <location>
        <begin position="367"/>
        <end position="384"/>
    </location>
</feature>
<evidence type="ECO:0000256" key="2">
    <source>
        <dbReference type="ARBA" id="ARBA00022989"/>
    </source>
</evidence>
<dbReference type="InterPro" id="IPR011701">
    <property type="entry name" value="MFS"/>
</dbReference>
<feature type="transmembrane region" description="Helical" evidence="4">
    <location>
        <begin position="281"/>
        <end position="299"/>
    </location>
</feature>
<organism evidence="6 7">
    <name type="scientific">Segatella copri</name>
    <dbReference type="NCBI Taxonomy" id="165179"/>
    <lineage>
        <taxon>Bacteria</taxon>
        <taxon>Pseudomonadati</taxon>
        <taxon>Bacteroidota</taxon>
        <taxon>Bacteroidia</taxon>
        <taxon>Bacteroidales</taxon>
        <taxon>Prevotellaceae</taxon>
        <taxon>Segatella</taxon>
    </lineage>
</organism>
<evidence type="ECO:0000256" key="4">
    <source>
        <dbReference type="SAM" id="Phobius"/>
    </source>
</evidence>
<dbReference type="Proteomes" id="UP000480425">
    <property type="component" value="Unassembled WGS sequence"/>
</dbReference>
<dbReference type="Gene3D" id="1.20.1250.20">
    <property type="entry name" value="MFS general substrate transporter like domains"/>
    <property type="match status" value="1"/>
</dbReference>
<dbReference type="PROSITE" id="PS50850">
    <property type="entry name" value="MFS"/>
    <property type="match status" value="1"/>
</dbReference>
<keyword evidence="2 4" id="KW-1133">Transmembrane helix</keyword>
<feature type="transmembrane region" description="Helical" evidence="4">
    <location>
        <begin position="339"/>
        <end position="361"/>
    </location>
</feature>
<evidence type="ECO:0000313" key="6">
    <source>
        <dbReference type="EMBL" id="MQN82282.1"/>
    </source>
</evidence>
<feature type="transmembrane region" description="Helical" evidence="4">
    <location>
        <begin position="50"/>
        <end position="68"/>
    </location>
</feature>
<feature type="transmembrane region" description="Helical" evidence="4">
    <location>
        <begin position="21"/>
        <end position="38"/>
    </location>
</feature>
<comment type="caution">
    <text evidence="6">The sequence shown here is derived from an EMBL/GenBank/DDBJ whole genome shotgun (WGS) entry which is preliminary data.</text>
</comment>
<feature type="transmembrane region" description="Helical" evidence="4">
    <location>
        <begin position="167"/>
        <end position="191"/>
    </location>
</feature>
<dbReference type="OrthoDB" id="9812221at2"/>
<evidence type="ECO:0000256" key="3">
    <source>
        <dbReference type="ARBA" id="ARBA00023136"/>
    </source>
</evidence>
<dbReference type="PANTHER" id="PTHR23531:SF1">
    <property type="entry name" value="QUINOLENE RESISTANCE PROTEIN NORA"/>
    <property type="match status" value="1"/>
</dbReference>
<dbReference type="EMBL" id="VZCB01000101">
    <property type="protein sequence ID" value="MQN82282.1"/>
    <property type="molecule type" value="Genomic_DNA"/>
</dbReference>